<comment type="caution">
    <text evidence="3">The sequence shown here is derived from an EMBL/GenBank/DDBJ whole genome shotgun (WGS) entry which is preliminary data.</text>
</comment>
<dbReference type="PANTHER" id="PTHR30595">
    <property type="entry name" value="GLPR-RELATED TRANSCRIPTIONAL REPRESSOR"/>
    <property type="match status" value="1"/>
</dbReference>
<gene>
    <name evidence="3" type="ORF">BHW43_07355</name>
</gene>
<organism evidence="3 4">
    <name type="scientific">Phascolarctobacterium succinatutens</name>
    <dbReference type="NCBI Taxonomy" id="626940"/>
    <lineage>
        <taxon>Bacteria</taxon>
        <taxon>Bacillati</taxon>
        <taxon>Bacillota</taxon>
        <taxon>Negativicutes</taxon>
        <taxon>Acidaminococcales</taxon>
        <taxon>Acidaminococcaceae</taxon>
        <taxon>Phascolarctobacterium</taxon>
    </lineage>
</organism>
<evidence type="ECO:0000256" key="1">
    <source>
        <dbReference type="SAM" id="MobiDB-lite"/>
    </source>
</evidence>
<dbReference type="InterPro" id="IPR038461">
    <property type="entry name" value="Schlafen_AlbA_2_dom_sf"/>
</dbReference>
<dbReference type="AlphaFoldDB" id="A0A1Q6R425"/>
<protein>
    <recommendedName>
        <fullName evidence="2">Schlafen AlbA-2 domain-containing protein</fullName>
    </recommendedName>
</protein>
<feature type="domain" description="Schlafen AlbA-2" evidence="2">
    <location>
        <begin position="12"/>
        <end position="136"/>
    </location>
</feature>
<evidence type="ECO:0000259" key="2">
    <source>
        <dbReference type="Pfam" id="PF04326"/>
    </source>
</evidence>
<dbReference type="Gene3D" id="1.10.10.10">
    <property type="entry name" value="Winged helix-like DNA-binding domain superfamily/Winged helix DNA-binding domain"/>
    <property type="match status" value="1"/>
</dbReference>
<dbReference type="Pfam" id="PF04326">
    <property type="entry name" value="SLFN_AlbA_2"/>
    <property type="match status" value="1"/>
</dbReference>
<feature type="region of interest" description="Disordered" evidence="1">
    <location>
        <begin position="438"/>
        <end position="474"/>
    </location>
</feature>
<dbReference type="PANTHER" id="PTHR30595:SF6">
    <property type="entry name" value="SCHLAFEN ALBA-2 DOMAIN-CONTAINING PROTEIN"/>
    <property type="match status" value="1"/>
</dbReference>
<evidence type="ECO:0000313" key="3">
    <source>
        <dbReference type="EMBL" id="OLA37086.1"/>
    </source>
</evidence>
<sequence length="550" mass="61759">MLDFFNIEKYKENNRLEAKAAAVGLPKSLWATYSAFANTNGGIILLGVTEDAQHQLHVEGVNDADALVIDFWNIINNQSKISINVLNDKDVIVREFDGKKIIIISVPRAQRYDKPIYLDGNLFSSYKRNGEGDYRCTKEVIQAMLRDASPKTQDMLVLGNMNLDVFDKDTIKRYRIRMQGIRPGHVWEALEDVDFLYRIGAVGRDADGKLHPTAAGLLMFGYEYEIVREYPHYFLDYREKLDDDTRWSDRFVSSSGDWSGNIYDFYFRVYNRIAQSVKVPFALDGISRIDDTELHKALREALANTLINADYYGNTGVVIERNITSITMTNAGTFRIDLDEAINGGISDPRNSGLIKMFSLINIGERAGSGLPMIFKAWTGTDFAMPDITEKENPDRVCLILPVESLGEVGLTSAQCPNKNANEGSDVLINELTVPDTKETVPDTEQAVPDTEQAVPDTEQTVPDTEQAVPDTEQAVPDTEQTVPEESKEQKALILSYIKHNDIITAKIAATILNVKPRRARTILRDMQIEGIIKRVGAARSIKYVLQTEK</sequence>
<accession>A0A1Q6R425</accession>
<dbReference type="Proteomes" id="UP000186777">
    <property type="component" value="Unassembled WGS sequence"/>
</dbReference>
<dbReference type="Gene3D" id="3.30.950.30">
    <property type="entry name" value="Schlafen, AAA domain"/>
    <property type="match status" value="1"/>
</dbReference>
<dbReference type="InterPro" id="IPR036388">
    <property type="entry name" value="WH-like_DNA-bd_sf"/>
</dbReference>
<dbReference type="Gene3D" id="3.30.565.60">
    <property type="match status" value="1"/>
</dbReference>
<evidence type="ECO:0000313" key="4">
    <source>
        <dbReference type="Proteomes" id="UP000186777"/>
    </source>
</evidence>
<name>A0A1Q6R425_9FIRM</name>
<dbReference type="EMBL" id="MNTG01000033">
    <property type="protein sequence ID" value="OLA37086.1"/>
    <property type="molecule type" value="Genomic_DNA"/>
</dbReference>
<dbReference type="STRING" id="626940.BHW43_07355"/>
<reference evidence="3 4" key="1">
    <citation type="journal article" date="2016" name="Nat. Biotechnol.">
        <title>Measurement of bacterial replication rates in microbial communities.</title>
        <authorList>
            <person name="Brown C.T."/>
            <person name="Olm M.R."/>
            <person name="Thomas B.C."/>
            <person name="Banfield J.F."/>
        </authorList>
    </citation>
    <scope>NUCLEOTIDE SEQUENCE [LARGE SCALE GENOMIC DNA]</scope>
    <source>
        <strain evidence="3">46_33</strain>
    </source>
</reference>
<proteinExistence type="predicted"/>
<dbReference type="RefSeq" id="WP_303680060.1">
    <property type="nucleotide sequence ID" value="NZ_MNTG01000033.1"/>
</dbReference>
<dbReference type="InterPro" id="IPR007421">
    <property type="entry name" value="Schlafen_AlbA_2_dom"/>
</dbReference>
<dbReference type="InterPro" id="IPR038475">
    <property type="entry name" value="RecG_C_sf"/>
</dbReference>